<sequence length="110" mass="12715">MNPSIFLKECRVSIANFRVSGSMKEGFHLGRKMHRESCPRFIRFHFSQPQPSHSQSPTKFFKAENAQPSQLNWPAHSTPSHQAVSPSDFFFSTPQKSFPDFINILENSWM</sequence>
<gene>
    <name evidence="1" type="ORF">ZEAMMB73_Zm00001d007095</name>
</gene>
<proteinExistence type="predicted"/>
<dbReference type="AlphaFoldDB" id="A0A1D6F3Q9"/>
<protein>
    <submittedName>
        <fullName evidence="1">UDP-glcnac-adolichol phosphate glcnac-1-p-transferase</fullName>
    </submittedName>
</protein>
<accession>A0A1D6F3Q9</accession>
<reference evidence="1" key="1">
    <citation type="submission" date="2015-12" db="EMBL/GenBank/DDBJ databases">
        <title>Update maize B73 reference genome by single molecule sequencing technologies.</title>
        <authorList>
            <consortium name="Maize Genome Sequencing Project"/>
            <person name="Ware D."/>
        </authorList>
    </citation>
    <scope>NUCLEOTIDE SEQUENCE [LARGE SCALE GENOMIC DNA]</scope>
    <source>
        <tissue evidence="1">Seedling</tissue>
    </source>
</reference>
<dbReference type="EMBL" id="CM007648">
    <property type="protein sequence ID" value="ONM25980.1"/>
    <property type="molecule type" value="Genomic_DNA"/>
</dbReference>
<keyword evidence="1" id="KW-0808">Transferase</keyword>
<dbReference type="GO" id="GO:0016740">
    <property type="term" value="F:transferase activity"/>
    <property type="evidence" value="ECO:0007669"/>
    <property type="project" value="UniProtKB-KW"/>
</dbReference>
<name>A0A1D6F3Q9_MAIZE</name>
<organism evidence="1">
    <name type="scientific">Zea mays</name>
    <name type="common">Maize</name>
    <dbReference type="NCBI Taxonomy" id="4577"/>
    <lineage>
        <taxon>Eukaryota</taxon>
        <taxon>Viridiplantae</taxon>
        <taxon>Streptophyta</taxon>
        <taxon>Embryophyta</taxon>
        <taxon>Tracheophyta</taxon>
        <taxon>Spermatophyta</taxon>
        <taxon>Magnoliopsida</taxon>
        <taxon>Liliopsida</taxon>
        <taxon>Poales</taxon>
        <taxon>Poaceae</taxon>
        <taxon>PACMAD clade</taxon>
        <taxon>Panicoideae</taxon>
        <taxon>Andropogonodae</taxon>
        <taxon>Andropogoneae</taxon>
        <taxon>Tripsacinae</taxon>
        <taxon>Zea</taxon>
    </lineage>
</organism>
<dbReference type="EMBL" id="CM007648">
    <property type="protein sequence ID" value="ONM25973.1"/>
    <property type="molecule type" value="Genomic_DNA"/>
</dbReference>
<evidence type="ECO:0000313" key="1">
    <source>
        <dbReference type="EMBL" id="ONM25973.1"/>
    </source>
</evidence>